<accession>A0A8R1I4W6</accession>
<reference evidence="2" key="2">
    <citation type="submission" date="2022-06" db="UniProtKB">
        <authorList>
            <consortium name="EnsemblMetazoa"/>
        </authorList>
    </citation>
    <scope>IDENTIFICATION</scope>
    <source>
        <strain evidence="2">DF5081</strain>
    </source>
</reference>
<sequence>MNTPTNSISFTLNESPRSDLSSSFESSLIRWKRTPEKTLSREYDEYGQIDNLETTEPFVIKFYNVASGARAENGYPRTEIACQFDDFIEVPISEAVKCLECLTDDRILLDSVEIEINVCTPRSKLAIENVLRKFAERRERCKEIVMIKRLVFFIYDFTYAKELAPILADLAPRVYEMNLGIAKRKVYDRLPPAQEAKYVAEFMHEFLCSRNAWETIRVLRIFYFVSLDPYLQKSLKKCARLRHLTLSNIDDIMIFELESVESVLLDSCDNSITMVDESFSDKHPRLFPRATTFGFLRCPMDLVTRALKQWSMDRIADSRKELYFFQPERDFRRFLFEATKSFEMLNDDKELEGEVQIRGHSGGPLITVFNKDRVYKARIQNE</sequence>
<feature type="compositionally biased region" description="Polar residues" evidence="1">
    <location>
        <begin position="1"/>
        <end position="14"/>
    </location>
</feature>
<reference evidence="3" key="1">
    <citation type="submission" date="2010-08" db="EMBL/GenBank/DDBJ databases">
        <authorList>
            <consortium name="Caenorhabditis japonica Sequencing Consortium"/>
            <person name="Wilson R.K."/>
        </authorList>
    </citation>
    <scope>NUCLEOTIDE SEQUENCE [LARGE SCALE GENOMIC DNA]</scope>
    <source>
        <strain evidence="3">DF5081</strain>
    </source>
</reference>
<keyword evidence="3" id="KW-1185">Reference proteome</keyword>
<evidence type="ECO:0000313" key="3">
    <source>
        <dbReference type="Proteomes" id="UP000005237"/>
    </source>
</evidence>
<proteinExistence type="predicted"/>
<dbReference type="AlphaFoldDB" id="A0A8R1I4W6"/>
<protein>
    <submittedName>
        <fullName evidence="2">Uncharacterized protein</fullName>
    </submittedName>
</protein>
<dbReference type="GO" id="GO:0090173">
    <property type="term" value="P:regulation of synaptonemal complex assembly"/>
    <property type="evidence" value="ECO:0007669"/>
    <property type="project" value="EnsemblMetazoa"/>
</dbReference>
<evidence type="ECO:0000313" key="2">
    <source>
        <dbReference type="EnsemblMetazoa" id="CJA14510.1"/>
    </source>
</evidence>
<organism evidence="2 3">
    <name type="scientific">Caenorhabditis japonica</name>
    <dbReference type="NCBI Taxonomy" id="281687"/>
    <lineage>
        <taxon>Eukaryota</taxon>
        <taxon>Metazoa</taxon>
        <taxon>Ecdysozoa</taxon>
        <taxon>Nematoda</taxon>
        <taxon>Chromadorea</taxon>
        <taxon>Rhabditida</taxon>
        <taxon>Rhabditina</taxon>
        <taxon>Rhabditomorpha</taxon>
        <taxon>Rhabditoidea</taxon>
        <taxon>Rhabditidae</taxon>
        <taxon>Peloderinae</taxon>
        <taxon>Caenorhabditis</taxon>
    </lineage>
</organism>
<name>A0A8R1I4W6_CAEJA</name>
<evidence type="ECO:0000256" key="1">
    <source>
        <dbReference type="SAM" id="MobiDB-lite"/>
    </source>
</evidence>
<dbReference type="Proteomes" id="UP000005237">
    <property type="component" value="Unassembled WGS sequence"/>
</dbReference>
<feature type="region of interest" description="Disordered" evidence="1">
    <location>
        <begin position="1"/>
        <end position="21"/>
    </location>
</feature>
<dbReference type="EnsemblMetazoa" id="CJA14510.1">
    <property type="protein sequence ID" value="CJA14510.1"/>
    <property type="gene ID" value="WBGene00133714"/>
</dbReference>
<dbReference type="GO" id="GO:0042138">
    <property type="term" value="P:meiotic DNA double-strand break formation"/>
    <property type="evidence" value="ECO:0007669"/>
    <property type="project" value="EnsemblMetazoa"/>
</dbReference>